<dbReference type="PANTHER" id="PTHR30349">
    <property type="entry name" value="PHAGE INTEGRASE-RELATED"/>
    <property type="match status" value="1"/>
</dbReference>
<evidence type="ECO:0000256" key="1">
    <source>
        <dbReference type="ARBA" id="ARBA00008857"/>
    </source>
</evidence>
<accession>A0ABV9L0B3</accession>
<comment type="similarity">
    <text evidence="1">Belongs to the 'phage' integrase family.</text>
</comment>
<reference evidence="6" key="1">
    <citation type="journal article" date="2019" name="Int. J. Syst. Evol. Microbiol.">
        <title>The Global Catalogue of Microorganisms (GCM) 10K type strain sequencing project: providing services to taxonomists for standard genome sequencing and annotation.</title>
        <authorList>
            <consortium name="The Broad Institute Genomics Platform"/>
            <consortium name="The Broad Institute Genome Sequencing Center for Infectious Disease"/>
            <person name="Wu L."/>
            <person name="Ma J."/>
        </authorList>
    </citation>
    <scope>NUCLEOTIDE SEQUENCE [LARGE SCALE GENOMIC DNA]</scope>
    <source>
        <strain evidence="6">CCUG 66188</strain>
    </source>
</reference>
<name>A0ABV9L0B3_9BACT</name>
<comment type="caution">
    <text evidence="5">The sequence shown here is derived from an EMBL/GenBank/DDBJ whole genome shotgun (WGS) entry which is preliminary data.</text>
</comment>
<evidence type="ECO:0000313" key="5">
    <source>
        <dbReference type="EMBL" id="MFC4675727.1"/>
    </source>
</evidence>
<keyword evidence="2" id="KW-0238">DNA-binding</keyword>
<dbReference type="Gene3D" id="1.10.443.10">
    <property type="entry name" value="Intergrase catalytic core"/>
    <property type="match status" value="1"/>
</dbReference>
<dbReference type="Proteomes" id="UP001596023">
    <property type="component" value="Unassembled WGS sequence"/>
</dbReference>
<gene>
    <name evidence="5" type="ORF">ACFO6W_18730</name>
</gene>
<sequence length="455" mass="54616">MNKNNLSRNQMYDSFVEFRRLTGRKNTYSALCNLFNFINFCNKNYKEEYLSLQMINEWCKKRGTEKASSYNKRIYLIRSFLYYLKTSGYFNIEIPEFPQFLPKEKQDSELQKNIPCWEKDIPYETLGKQPFTKPSRNELYRIYVEYRKASGLKVSKSALKNLTTFANACNRNYKESHLTQHMTDTWCAKRENELPSSRNTRISLICTFLDFLRKRNYIDFENPPYLPNEKTSHRVPHEFTEEELCKFFKACDNIGSKYKIRKFERIRRIVVPVIFRLLYSSGLRTCEARELRRCDVNLETGVVNIVISKTYSEHIIVLHDSMRELLIQYDVAIENIMPGRTIFFPNIHDKPFSNHWLNDNFNQMWYRYNKVYAIPYDFRHGYAIKNMNRWITKEHADCFVSDQFLALSRSMGHDSIVNTLYYYSYVPSFGKILQDFCEESYNNIVQELDYDEEYE</sequence>
<dbReference type="Pfam" id="PF00589">
    <property type="entry name" value="Phage_integrase"/>
    <property type="match status" value="1"/>
</dbReference>
<evidence type="ECO:0000256" key="2">
    <source>
        <dbReference type="ARBA" id="ARBA00023125"/>
    </source>
</evidence>
<dbReference type="SUPFAM" id="SSF56349">
    <property type="entry name" value="DNA breaking-rejoining enzymes"/>
    <property type="match status" value="1"/>
</dbReference>
<protein>
    <submittedName>
        <fullName evidence="5">Tyrosine-type recombinase/integrase</fullName>
    </submittedName>
</protein>
<dbReference type="InterPro" id="IPR050090">
    <property type="entry name" value="Tyrosine_recombinase_XerCD"/>
</dbReference>
<dbReference type="PANTHER" id="PTHR30349:SF41">
    <property type="entry name" value="INTEGRASE_RECOMBINASE PROTEIN MJ0367-RELATED"/>
    <property type="match status" value="1"/>
</dbReference>
<feature type="domain" description="Tyr recombinase" evidence="4">
    <location>
        <begin position="234"/>
        <end position="438"/>
    </location>
</feature>
<dbReference type="RefSeq" id="WP_379999226.1">
    <property type="nucleotide sequence ID" value="NZ_JBHSGN010000115.1"/>
</dbReference>
<organism evidence="5 6">
    <name type="scientific">Dysgonomonas termitidis</name>
    <dbReference type="NCBI Taxonomy" id="1516126"/>
    <lineage>
        <taxon>Bacteria</taxon>
        <taxon>Pseudomonadati</taxon>
        <taxon>Bacteroidota</taxon>
        <taxon>Bacteroidia</taxon>
        <taxon>Bacteroidales</taxon>
        <taxon>Dysgonomonadaceae</taxon>
        <taxon>Dysgonomonas</taxon>
    </lineage>
</organism>
<evidence type="ECO:0000313" key="6">
    <source>
        <dbReference type="Proteomes" id="UP001596023"/>
    </source>
</evidence>
<evidence type="ECO:0000259" key="4">
    <source>
        <dbReference type="PROSITE" id="PS51898"/>
    </source>
</evidence>
<dbReference type="PROSITE" id="PS51898">
    <property type="entry name" value="TYR_RECOMBINASE"/>
    <property type="match status" value="1"/>
</dbReference>
<dbReference type="InterPro" id="IPR002104">
    <property type="entry name" value="Integrase_catalytic"/>
</dbReference>
<dbReference type="EMBL" id="JBHSGN010000115">
    <property type="protein sequence ID" value="MFC4675727.1"/>
    <property type="molecule type" value="Genomic_DNA"/>
</dbReference>
<keyword evidence="6" id="KW-1185">Reference proteome</keyword>
<proteinExistence type="inferred from homology"/>
<keyword evidence="3" id="KW-0233">DNA recombination</keyword>
<evidence type="ECO:0000256" key="3">
    <source>
        <dbReference type="ARBA" id="ARBA00023172"/>
    </source>
</evidence>
<dbReference type="InterPro" id="IPR013762">
    <property type="entry name" value="Integrase-like_cat_sf"/>
</dbReference>
<dbReference type="InterPro" id="IPR011010">
    <property type="entry name" value="DNA_brk_join_enz"/>
</dbReference>